<name>A0A0W7WDF7_9RHOB</name>
<accession>A0A0W7WDF7</accession>
<keyword evidence="3" id="KW-0732">Signal</keyword>
<organism evidence="5 6">
    <name type="scientific">Pseudoponticoccus marisrubri</name>
    <dbReference type="NCBI Taxonomy" id="1685382"/>
    <lineage>
        <taxon>Bacteria</taxon>
        <taxon>Pseudomonadati</taxon>
        <taxon>Pseudomonadota</taxon>
        <taxon>Alphaproteobacteria</taxon>
        <taxon>Rhodobacterales</taxon>
        <taxon>Roseobacteraceae</taxon>
        <taxon>Pseudoponticoccus</taxon>
    </lineage>
</organism>
<dbReference type="InterPro" id="IPR012334">
    <property type="entry name" value="Pectin_lyas_fold"/>
</dbReference>
<dbReference type="SMART" id="SM00912">
    <property type="entry name" value="Haemagg_act"/>
    <property type="match status" value="1"/>
</dbReference>
<dbReference type="InterPro" id="IPR011050">
    <property type="entry name" value="Pectin_lyase_fold/virulence"/>
</dbReference>
<gene>
    <name evidence="5" type="ORF">AVJ23_21630</name>
</gene>
<dbReference type="SUPFAM" id="SSF51126">
    <property type="entry name" value="Pectin lyase-like"/>
    <property type="match status" value="1"/>
</dbReference>
<dbReference type="Gene3D" id="2.160.20.10">
    <property type="entry name" value="Single-stranded right-handed beta-helix, Pectin lyase-like"/>
    <property type="match status" value="1"/>
</dbReference>
<dbReference type="GO" id="GO:0005576">
    <property type="term" value="C:extracellular region"/>
    <property type="evidence" value="ECO:0007669"/>
    <property type="project" value="UniProtKB-SubCell"/>
</dbReference>
<dbReference type="NCBIfam" id="TIGR01901">
    <property type="entry name" value="adhes_NPXG"/>
    <property type="match status" value="1"/>
</dbReference>
<evidence type="ECO:0000313" key="5">
    <source>
        <dbReference type="EMBL" id="KUF08657.1"/>
    </source>
</evidence>
<dbReference type="Proteomes" id="UP000054396">
    <property type="component" value="Unassembled WGS sequence"/>
</dbReference>
<evidence type="ECO:0000259" key="4">
    <source>
        <dbReference type="SMART" id="SM00912"/>
    </source>
</evidence>
<comment type="caution">
    <text evidence="5">The sequence shown here is derived from an EMBL/GenBank/DDBJ whole genome shotgun (WGS) entry which is preliminary data.</text>
</comment>
<comment type="subcellular location">
    <subcellularLocation>
        <location evidence="1">Secreted</location>
    </subcellularLocation>
</comment>
<proteinExistence type="predicted"/>
<dbReference type="InterPro" id="IPR050909">
    <property type="entry name" value="Bact_Autotransporter_VF"/>
</dbReference>
<evidence type="ECO:0000256" key="1">
    <source>
        <dbReference type="ARBA" id="ARBA00004613"/>
    </source>
</evidence>
<reference evidence="5 6" key="1">
    <citation type="submission" date="2015-12" db="EMBL/GenBank/DDBJ databases">
        <authorList>
            <person name="Shamseldin A."/>
            <person name="Moawad H."/>
            <person name="Abd El-Rahim W.M."/>
            <person name="Sadowsky M.J."/>
        </authorList>
    </citation>
    <scope>NUCLEOTIDE SEQUENCE [LARGE SCALE GENOMIC DNA]</scope>
    <source>
        <strain evidence="5 6">SJ5A-1</strain>
    </source>
</reference>
<dbReference type="AlphaFoldDB" id="A0A0W7WDF7"/>
<dbReference type="EMBL" id="LPXO01000030">
    <property type="protein sequence ID" value="KUF08657.1"/>
    <property type="molecule type" value="Genomic_DNA"/>
</dbReference>
<dbReference type="PANTHER" id="PTHR12338:SF8">
    <property type="entry name" value="HEME_HEMOPEXIN-BINDING PROTEIN"/>
    <property type="match status" value="1"/>
</dbReference>
<dbReference type="PANTHER" id="PTHR12338">
    <property type="entry name" value="AUTOTRANSPORTER"/>
    <property type="match status" value="1"/>
</dbReference>
<feature type="domain" description="Filamentous haemagglutinin FhaB/tRNA nuclease CdiA-like TPS" evidence="4">
    <location>
        <begin position="1"/>
        <end position="88"/>
    </location>
</feature>
<dbReference type="STRING" id="1685382.AVJ23_21630"/>
<keyword evidence="2" id="KW-0964">Secreted</keyword>
<evidence type="ECO:0000256" key="3">
    <source>
        <dbReference type="ARBA" id="ARBA00022729"/>
    </source>
</evidence>
<dbReference type="Pfam" id="PF05860">
    <property type="entry name" value="TPS"/>
    <property type="match status" value="1"/>
</dbReference>
<evidence type="ECO:0000313" key="6">
    <source>
        <dbReference type="Proteomes" id="UP000054396"/>
    </source>
</evidence>
<evidence type="ECO:0000256" key="2">
    <source>
        <dbReference type="ARBA" id="ARBA00022525"/>
    </source>
</evidence>
<keyword evidence="6" id="KW-1185">Reference proteome</keyword>
<protein>
    <recommendedName>
        <fullName evidence="4">Filamentous haemagglutinin FhaB/tRNA nuclease CdiA-like TPS domain-containing protein</fullName>
    </recommendedName>
</protein>
<dbReference type="InterPro" id="IPR008638">
    <property type="entry name" value="FhaB/CdiA-like_TPS"/>
</dbReference>
<sequence length="1007" mass="107117">MRQSSDRAVINWGSFDIDEGETTRFIVPEASSVTLNRDISGDPSEIYGTLQSNGRLFLVNRSGILFGEGSRVDVASLVATTHDIRTEDFANGRLEFTIPGDPGASVINRGQVTVGNLGFGAFVAPHIRNDGAIVANLGRVEMASANGFTLDLHGDRLISFMVENPNDLGLVDSDGNPVGALVENSGTISANGGQVVLSAAAARGVINQVINTDGIIEANTVATRGGRIILGGGDAGVVQVAGKVAARGDDHGETGGTIAVMGEVLSATELAFMDASGSGGGGRLMFGGDYLGGRADDTRLAELGIERSEMDLEPSQVVALERDATLSADADDQGDGGVVIVWGDQGQFNHATLTATGGPNGGNGGFVETSAANLQFNGTVDVSASNGVGGTWLLDPLNITIDEMDEANANWFPFIDNWNLANGGSYEALSFAATDRGAIVPVDVIEDTLSRGNNVVITTLGTSGSQSGDIRLRTDVSVRNANGARLALLADDDIRIDRGVDVRARDGRLTFELAAFGGDIDADGIGRIDLDGGELILQFEDGLDISSRYDMPETVTLIALNESLGNRRSRVDFSFDDNFGHFDYTGNVVNLYPGSLDLRDRTSHGHVNLIFDHPVEARVWNLAVIWDDNHSWSADGFRVGGVEDFNALDGIPEYVGDTTVLGFGPNPGNGLVSVFEISDDLDQTVDRYIVTAPAGQAILDAHLAEVSRRTQTPVQEAVGQVEAVVDREPVGPTPARVEASFQQPERPPLFANPIVDRLLAMPAQNSPIELSDEERRAASELPLQTVSELPFSRETYDRVVVYAKSLDTIAGGMDELTEGSIAEISTVYGVSWAEVFGELLLLEEISVALSDGRYEDALVAAASRANSELVGLTALGGAAKSAAAIGRLASLPITSQVSRFVEMVAARGANQQREAYFFLRDQGFSHSQIINNDGVAQFLVSDGWIRRLYLTGRPDFAQNSTVQSPAGNISPEDFLNMMQLLYEATQNARELPMLRERVVDEFLNEQA</sequence>